<organism evidence="2 3">
    <name type="scientific">Silicimonas algicola</name>
    <dbReference type="NCBI Taxonomy" id="1826607"/>
    <lineage>
        <taxon>Bacteria</taxon>
        <taxon>Pseudomonadati</taxon>
        <taxon>Pseudomonadota</taxon>
        <taxon>Alphaproteobacteria</taxon>
        <taxon>Rhodobacterales</taxon>
        <taxon>Paracoccaceae</taxon>
    </lineage>
</organism>
<dbReference type="CDD" id="cd01741">
    <property type="entry name" value="GATase1_1"/>
    <property type="match status" value="1"/>
</dbReference>
<dbReference type="PROSITE" id="PS51273">
    <property type="entry name" value="GATASE_TYPE_1"/>
    <property type="match status" value="1"/>
</dbReference>
<gene>
    <name evidence="2" type="ORF">C8D95_11078</name>
</gene>
<dbReference type="GO" id="GO:0016740">
    <property type="term" value="F:transferase activity"/>
    <property type="evidence" value="ECO:0007669"/>
    <property type="project" value="UniProtKB-KW"/>
</dbReference>
<dbReference type="PANTHER" id="PTHR42695">
    <property type="entry name" value="GLUTAMINE AMIDOTRANSFERASE YLR126C-RELATED"/>
    <property type="match status" value="1"/>
</dbReference>
<accession>A0A316G4E0</accession>
<evidence type="ECO:0000313" key="3">
    <source>
        <dbReference type="Proteomes" id="UP000245390"/>
    </source>
</evidence>
<dbReference type="PANTHER" id="PTHR42695:SF5">
    <property type="entry name" value="GLUTAMINE AMIDOTRANSFERASE YLR126C-RELATED"/>
    <property type="match status" value="1"/>
</dbReference>
<dbReference type="InterPro" id="IPR017926">
    <property type="entry name" value="GATASE"/>
</dbReference>
<dbReference type="Proteomes" id="UP000245390">
    <property type="component" value="Unassembled WGS sequence"/>
</dbReference>
<keyword evidence="2" id="KW-0808">Transferase</keyword>
<dbReference type="RefSeq" id="WP_109760577.1">
    <property type="nucleotide sequence ID" value="NZ_CP034588.1"/>
</dbReference>
<name>A0A316G4E0_9RHOB</name>
<dbReference type="InterPro" id="IPR044992">
    <property type="entry name" value="ChyE-like"/>
</dbReference>
<dbReference type="OrthoDB" id="7365442at2"/>
<sequence length="227" mass="24884">MLIGILQCGHFPKVDGYPERTYTDLYSSLLAGRGLTFRTWSVVDMEFPDSVHDAEGWLVTGSRHGAYEDLPFIAPLEDFIRDAFAEKVPLVGICFGHQIIAQAMGGRVEKFAGGWSIGPTDYDFDGETVPLNAWHQDQVVEPPKGARTVASSEACRYAAFLYDGHAMTIQPHPEFDRDAVDLLLKARAPGVVDPDRIDAALARIDSPVANAAAADRIADFFKENSRG</sequence>
<comment type="caution">
    <text evidence="2">The sequence shown here is derived from an EMBL/GenBank/DDBJ whole genome shotgun (WGS) entry which is preliminary data.</text>
</comment>
<evidence type="ECO:0000259" key="1">
    <source>
        <dbReference type="Pfam" id="PF00117"/>
    </source>
</evidence>
<feature type="domain" description="Glutamine amidotransferase" evidence="1">
    <location>
        <begin position="77"/>
        <end position="176"/>
    </location>
</feature>
<keyword evidence="3" id="KW-1185">Reference proteome</keyword>
<dbReference type="AlphaFoldDB" id="A0A316G4E0"/>
<proteinExistence type="predicted"/>
<protein>
    <submittedName>
        <fullName evidence="2">GMP synthase-like glutamine amidotransferase</fullName>
    </submittedName>
</protein>
<dbReference type="KEGG" id="salo:EF888_01000"/>
<reference evidence="2 3" key="1">
    <citation type="submission" date="2018-05" db="EMBL/GenBank/DDBJ databases">
        <title>Genomic Encyclopedia of Type Strains, Phase IV (KMG-IV): sequencing the most valuable type-strain genomes for metagenomic binning, comparative biology and taxonomic classification.</title>
        <authorList>
            <person name="Goeker M."/>
        </authorList>
    </citation>
    <scope>NUCLEOTIDE SEQUENCE [LARGE SCALE GENOMIC DNA]</scope>
    <source>
        <strain evidence="2 3">DSM 103371</strain>
    </source>
</reference>
<evidence type="ECO:0000313" key="2">
    <source>
        <dbReference type="EMBL" id="PWK54786.1"/>
    </source>
</evidence>
<dbReference type="Gene3D" id="3.40.50.880">
    <property type="match status" value="1"/>
</dbReference>
<keyword evidence="2" id="KW-0315">Glutamine amidotransferase</keyword>
<dbReference type="InterPro" id="IPR029062">
    <property type="entry name" value="Class_I_gatase-like"/>
</dbReference>
<dbReference type="Pfam" id="PF00117">
    <property type="entry name" value="GATase"/>
    <property type="match status" value="1"/>
</dbReference>
<dbReference type="GO" id="GO:0005829">
    <property type="term" value="C:cytosol"/>
    <property type="evidence" value="ECO:0007669"/>
    <property type="project" value="TreeGrafter"/>
</dbReference>
<dbReference type="SUPFAM" id="SSF52317">
    <property type="entry name" value="Class I glutamine amidotransferase-like"/>
    <property type="match status" value="1"/>
</dbReference>
<dbReference type="EMBL" id="QGGV01000010">
    <property type="protein sequence ID" value="PWK54786.1"/>
    <property type="molecule type" value="Genomic_DNA"/>
</dbReference>